<name>A0A0A8ZHI5_ARUDO</name>
<dbReference type="SUPFAM" id="SSF52540">
    <property type="entry name" value="P-loop containing nucleoside triphosphate hydrolases"/>
    <property type="match status" value="1"/>
</dbReference>
<keyword evidence="2 3" id="KW-0808">Transferase</keyword>
<dbReference type="GO" id="GO:0008146">
    <property type="term" value="F:sulfotransferase activity"/>
    <property type="evidence" value="ECO:0007669"/>
    <property type="project" value="InterPro"/>
</dbReference>
<organism evidence="6">
    <name type="scientific">Arundo donax</name>
    <name type="common">Giant reed</name>
    <name type="synonym">Donax arundinaceus</name>
    <dbReference type="NCBI Taxonomy" id="35708"/>
    <lineage>
        <taxon>Eukaryota</taxon>
        <taxon>Viridiplantae</taxon>
        <taxon>Streptophyta</taxon>
        <taxon>Embryophyta</taxon>
        <taxon>Tracheophyta</taxon>
        <taxon>Spermatophyta</taxon>
        <taxon>Magnoliopsida</taxon>
        <taxon>Liliopsida</taxon>
        <taxon>Poales</taxon>
        <taxon>Poaceae</taxon>
        <taxon>PACMAD clade</taxon>
        <taxon>Arundinoideae</taxon>
        <taxon>Arundineae</taxon>
        <taxon>Arundo</taxon>
    </lineage>
</organism>
<dbReference type="AlphaFoldDB" id="A0A0A8ZHI5"/>
<dbReference type="Pfam" id="PF00685">
    <property type="entry name" value="Sulfotransfer_1"/>
    <property type="match status" value="1"/>
</dbReference>
<evidence type="ECO:0000313" key="6">
    <source>
        <dbReference type="EMBL" id="JAD38869.1"/>
    </source>
</evidence>
<dbReference type="EMBL" id="GBRH01259026">
    <property type="protein sequence ID" value="JAD38869.1"/>
    <property type="molecule type" value="Transcribed_RNA"/>
</dbReference>
<dbReference type="InterPro" id="IPR000863">
    <property type="entry name" value="Sulfotransferase_dom"/>
</dbReference>
<evidence type="ECO:0000256" key="4">
    <source>
        <dbReference type="SAM" id="MobiDB-lite"/>
    </source>
</evidence>
<reference evidence="6" key="2">
    <citation type="journal article" date="2015" name="Data Brief">
        <title>Shoot transcriptome of the giant reed, Arundo donax.</title>
        <authorList>
            <person name="Barrero R.A."/>
            <person name="Guerrero F.D."/>
            <person name="Moolhuijzen P."/>
            <person name="Goolsby J.A."/>
            <person name="Tidwell J."/>
            <person name="Bellgard S.E."/>
            <person name="Bellgard M.I."/>
        </authorList>
    </citation>
    <scope>NUCLEOTIDE SEQUENCE</scope>
    <source>
        <tissue evidence="6">Shoot tissue taken approximately 20 cm above the soil surface</tissue>
    </source>
</reference>
<feature type="region of interest" description="Disordered" evidence="4">
    <location>
        <begin position="1"/>
        <end position="29"/>
    </location>
</feature>
<dbReference type="PANTHER" id="PTHR11783">
    <property type="entry name" value="SULFOTRANSFERASE SULT"/>
    <property type="match status" value="1"/>
</dbReference>
<comment type="similarity">
    <text evidence="1 3">Belongs to the sulfotransferase 1 family.</text>
</comment>
<feature type="region of interest" description="Disordered" evidence="4">
    <location>
        <begin position="109"/>
        <end position="133"/>
    </location>
</feature>
<dbReference type="EC" id="2.8.2.-" evidence="3"/>
<protein>
    <recommendedName>
        <fullName evidence="3">Sulfotransferase</fullName>
        <ecNumber evidence="3">2.8.2.-</ecNumber>
    </recommendedName>
</protein>
<evidence type="ECO:0000256" key="2">
    <source>
        <dbReference type="ARBA" id="ARBA00022679"/>
    </source>
</evidence>
<accession>A0A0A8ZHI5</accession>
<dbReference type="Gene3D" id="3.40.50.300">
    <property type="entry name" value="P-loop containing nucleotide triphosphate hydrolases"/>
    <property type="match status" value="1"/>
</dbReference>
<evidence type="ECO:0000256" key="1">
    <source>
        <dbReference type="ARBA" id="ARBA00005771"/>
    </source>
</evidence>
<evidence type="ECO:0000259" key="5">
    <source>
        <dbReference type="Pfam" id="PF00685"/>
    </source>
</evidence>
<sequence>MVTPRHEDGDTQEDATAVTAPRSTAPHANLPKVVPTLPLETRCLLFGLRQYGGFWLPEVALQSGVPTVHGCFKARPIDVLLASFPKSGTTWLKALAFATLNRAAHSPFDGEHPLRHQPPRLRQVPRDGIFTRQ</sequence>
<reference evidence="6" key="1">
    <citation type="submission" date="2014-09" db="EMBL/GenBank/DDBJ databases">
        <authorList>
            <person name="Magalhaes I.L.F."/>
            <person name="Oliveira U."/>
            <person name="Santos F.R."/>
            <person name="Vidigal T.H.D.A."/>
            <person name="Brescovit A.D."/>
            <person name="Santos A.J."/>
        </authorList>
    </citation>
    <scope>NUCLEOTIDE SEQUENCE</scope>
    <source>
        <tissue evidence="6">Shoot tissue taken approximately 20 cm above the soil surface</tissue>
    </source>
</reference>
<dbReference type="InterPro" id="IPR027417">
    <property type="entry name" value="P-loop_NTPase"/>
</dbReference>
<proteinExistence type="inferred from homology"/>
<feature type="domain" description="Sulfotransferase" evidence="5">
    <location>
        <begin position="77"/>
        <end position="112"/>
    </location>
</feature>
<evidence type="ECO:0000256" key="3">
    <source>
        <dbReference type="RuleBase" id="RU361155"/>
    </source>
</evidence>